<evidence type="ECO:0000313" key="3">
    <source>
        <dbReference type="Proteomes" id="UP001271640"/>
    </source>
</evidence>
<name>A0ABU4SNH1_9GAMM</name>
<accession>A0ABU4SNH1</accession>
<dbReference type="SMART" id="SM00923">
    <property type="entry name" value="MbtH"/>
    <property type="match status" value="1"/>
</dbReference>
<organism evidence="2 3">
    <name type="scientific">Xenorhabdus littoralis</name>
    <dbReference type="NCBI Taxonomy" id="2582835"/>
    <lineage>
        <taxon>Bacteria</taxon>
        <taxon>Pseudomonadati</taxon>
        <taxon>Pseudomonadota</taxon>
        <taxon>Gammaproteobacteria</taxon>
        <taxon>Enterobacterales</taxon>
        <taxon>Morganellaceae</taxon>
        <taxon>Xenorhabdus</taxon>
    </lineage>
</organism>
<dbReference type="SUPFAM" id="SSF160582">
    <property type="entry name" value="MbtH-like"/>
    <property type="match status" value="1"/>
</dbReference>
<dbReference type="InterPro" id="IPR037407">
    <property type="entry name" value="MLP_fam"/>
</dbReference>
<dbReference type="InterPro" id="IPR038020">
    <property type="entry name" value="MbtH-like_sf"/>
</dbReference>
<dbReference type="Gene3D" id="3.90.820.10">
    <property type="entry name" value="Structural Genomics, Unknown Function 30-nov-00 1gh9 Mol_id"/>
    <property type="match status" value="1"/>
</dbReference>
<feature type="domain" description="MbtH-like" evidence="1">
    <location>
        <begin position="7"/>
        <end position="57"/>
    </location>
</feature>
<keyword evidence="3" id="KW-1185">Reference proteome</keyword>
<proteinExistence type="predicted"/>
<reference evidence="3" key="1">
    <citation type="journal article" date="2024" name="Toxins">
        <title>Genome Sequence Analysis of Native Xenorhabdus Strains Isolated from Entomopathogenic Nematodes in Argentina.</title>
        <authorList>
            <person name="Palma L."/>
            <person name="Frizzo L."/>
            <person name="Kaiser S."/>
            <person name="Berry C."/>
            <person name="Caballero P."/>
            <person name="Bode H.B."/>
            <person name="Del Valle E.E."/>
        </authorList>
    </citation>
    <scope>NUCLEOTIDE SEQUENCE [LARGE SCALE GENOMIC DNA]</scope>
    <source>
        <strain evidence="3">Reich</strain>
    </source>
</reference>
<dbReference type="RefSeq" id="WP_319926910.1">
    <property type="nucleotide sequence ID" value="NZ_VCDP01000053.1"/>
</dbReference>
<evidence type="ECO:0000259" key="1">
    <source>
        <dbReference type="SMART" id="SM00923"/>
    </source>
</evidence>
<protein>
    <submittedName>
        <fullName evidence="2">MbtH family protein</fullName>
    </submittedName>
</protein>
<dbReference type="EMBL" id="VCDP01000053">
    <property type="protein sequence ID" value="MDX8000203.1"/>
    <property type="molecule type" value="Genomic_DNA"/>
</dbReference>
<dbReference type="PANTHER" id="PTHR38444">
    <property type="entry name" value="ENTEROBACTIN BIOSYNTHESIS PROTEIN YBDZ"/>
    <property type="match status" value="1"/>
</dbReference>
<dbReference type="Pfam" id="PF03621">
    <property type="entry name" value="MbtH"/>
    <property type="match status" value="1"/>
</dbReference>
<dbReference type="Proteomes" id="UP001271640">
    <property type="component" value="Unassembled WGS sequence"/>
</dbReference>
<comment type="caution">
    <text evidence="2">The sequence shown here is derived from an EMBL/GenBank/DDBJ whole genome shotgun (WGS) entry which is preliminary data.</text>
</comment>
<gene>
    <name evidence="2" type="ORF">FE394_13585</name>
</gene>
<sequence>MKQKAGNIAGNDAMNWMVVINAKKQYSVWPAEYEIPIGWMAIGKTGAKEECLSYVAMIWPEPTK</sequence>
<evidence type="ECO:0000313" key="2">
    <source>
        <dbReference type="EMBL" id="MDX8000203.1"/>
    </source>
</evidence>
<dbReference type="InterPro" id="IPR005153">
    <property type="entry name" value="MbtH-like_dom"/>
</dbReference>
<dbReference type="PANTHER" id="PTHR38444:SF1">
    <property type="entry name" value="ENTEROBACTIN BIOSYNTHESIS PROTEIN YBDZ"/>
    <property type="match status" value="1"/>
</dbReference>